<sequence length="124" mass="14439">MSSHSCCLMLQRIYNTRRYSLFSVLPQNAWCDHVPGDYPVYCTNNLILSFSPLLVFPRNRPILTFISLLELSQKRERRRDFLFAFLSLNFRYAVVPLEEPLWLCTSLFSFSPALAVPSNPTPFN</sequence>
<gene>
    <name evidence="1" type="ORF">TCIL3000_8_4020</name>
</gene>
<evidence type="ECO:0000313" key="1">
    <source>
        <dbReference type="EMBL" id="CCC92181.1"/>
    </source>
</evidence>
<organism evidence="1">
    <name type="scientific">Trypanosoma congolense (strain IL3000)</name>
    <dbReference type="NCBI Taxonomy" id="1068625"/>
    <lineage>
        <taxon>Eukaryota</taxon>
        <taxon>Discoba</taxon>
        <taxon>Euglenozoa</taxon>
        <taxon>Kinetoplastea</taxon>
        <taxon>Metakinetoplastina</taxon>
        <taxon>Trypanosomatida</taxon>
        <taxon>Trypanosomatidae</taxon>
        <taxon>Trypanosoma</taxon>
        <taxon>Nannomonas</taxon>
    </lineage>
</organism>
<name>G0US19_TRYCI</name>
<reference evidence="1" key="1">
    <citation type="journal article" date="2012" name="Proc. Natl. Acad. Sci. U.S.A.">
        <title>Antigenic diversity is generated by distinct evolutionary mechanisms in African trypanosome species.</title>
        <authorList>
            <person name="Jackson A.P."/>
            <person name="Berry A."/>
            <person name="Aslett M."/>
            <person name="Allison H.C."/>
            <person name="Burton P."/>
            <person name="Vavrova-Anderson J."/>
            <person name="Brown R."/>
            <person name="Browne H."/>
            <person name="Corton N."/>
            <person name="Hauser H."/>
            <person name="Gamble J."/>
            <person name="Gilderthorp R."/>
            <person name="Marcello L."/>
            <person name="McQuillan J."/>
            <person name="Otto T.D."/>
            <person name="Quail M.A."/>
            <person name="Sanders M.J."/>
            <person name="van Tonder A."/>
            <person name="Ginger M.L."/>
            <person name="Field M.C."/>
            <person name="Barry J.D."/>
            <person name="Hertz-Fowler C."/>
            <person name="Berriman M."/>
        </authorList>
    </citation>
    <scope>NUCLEOTIDE SEQUENCE</scope>
    <source>
        <strain evidence="1">IL3000</strain>
    </source>
</reference>
<dbReference type="AlphaFoldDB" id="G0US19"/>
<protein>
    <submittedName>
        <fullName evidence="1">Uncharacterized protein</fullName>
    </submittedName>
</protein>
<accession>G0US19</accession>
<proteinExistence type="predicted"/>
<dbReference type="EMBL" id="HE575321">
    <property type="protein sequence ID" value="CCC92181.1"/>
    <property type="molecule type" value="Genomic_DNA"/>
</dbReference>